<dbReference type="PANTHER" id="PTHR16675:SF237">
    <property type="entry name" value="MHC CLASS I ANTIGEN TRANSCRIPT VARIANT 1-RELATED"/>
    <property type="match status" value="1"/>
</dbReference>
<proteinExistence type="predicted"/>
<dbReference type="SUPFAM" id="SSF54452">
    <property type="entry name" value="MHC antigen-recognition domain"/>
    <property type="match status" value="1"/>
</dbReference>
<accession>A0A3B4EFN7</accession>
<dbReference type="InterPro" id="IPR007110">
    <property type="entry name" value="Ig-like_dom"/>
</dbReference>
<dbReference type="GO" id="GO:0009897">
    <property type="term" value="C:external side of plasma membrane"/>
    <property type="evidence" value="ECO:0007669"/>
    <property type="project" value="TreeGrafter"/>
</dbReference>
<evidence type="ECO:0000313" key="3">
    <source>
        <dbReference type="Ensembl" id="ENSPNAP00000034109.2"/>
    </source>
</evidence>
<dbReference type="SUPFAM" id="SSF48726">
    <property type="entry name" value="Immunoglobulin"/>
    <property type="match status" value="1"/>
</dbReference>
<dbReference type="InterPro" id="IPR003597">
    <property type="entry name" value="Ig_C1-set"/>
</dbReference>
<dbReference type="PANTHER" id="PTHR16675">
    <property type="entry name" value="MHC CLASS I-RELATED"/>
    <property type="match status" value="1"/>
</dbReference>
<reference evidence="3 4" key="1">
    <citation type="submission" date="2020-10" db="EMBL/GenBank/DDBJ databases">
        <title>Pygocentrus nattereri (red-bellied piranha) genome, fPygNat1, primary haplotype.</title>
        <authorList>
            <person name="Myers G."/>
            <person name="Meyer A."/>
            <person name="Karagic N."/>
            <person name="Pippel M."/>
            <person name="Winkler S."/>
            <person name="Tracey A."/>
            <person name="Wood J."/>
            <person name="Formenti G."/>
            <person name="Howe K."/>
            <person name="Fedrigo O."/>
            <person name="Jarvis E.D."/>
        </authorList>
    </citation>
    <scope>NUCLEOTIDE SEQUENCE [LARGE SCALE GENOMIC DNA]</scope>
</reference>
<dbReference type="GO" id="GO:0005615">
    <property type="term" value="C:extracellular space"/>
    <property type="evidence" value="ECO:0007669"/>
    <property type="project" value="TreeGrafter"/>
</dbReference>
<keyword evidence="1" id="KW-0325">Glycoprotein</keyword>
<organism evidence="3 4">
    <name type="scientific">Pygocentrus nattereri</name>
    <name type="common">Red-bellied piranha</name>
    <dbReference type="NCBI Taxonomy" id="42514"/>
    <lineage>
        <taxon>Eukaryota</taxon>
        <taxon>Metazoa</taxon>
        <taxon>Chordata</taxon>
        <taxon>Craniata</taxon>
        <taxon>Vertebrata</taxon>
        <taxon>Euteleostomi</taxon>
        <taxon>Actinopterygii</taxon>
        <taxon>Neopterygii</taxon>
        <taxon>Teleostei</taxon>
        <taxon>Ostariophysi</taxon>
        <taxon>Characiformes</taxon>
        <taxon>Characoidei</taxon>
        <taxon>Pygocentrus</taxon>
    </lineage>
</organism>
<sequence length="247" mass="28771">NIGHKFLLNVQTFQWISHCVYDDQKGVCEGYEKYGYNGEDFISLDVNQASYIPHTADAAPIADIWNKRRDRIGLVKHYFTKELPDYLRRWLWSLLAKCKNIFTNVLIFPDVYLLQKNSSSPVVCLATGVNSSAVTMTWRKNEQDLHEDVDEGETVPNGDGTFQKRISLKVETEEWKENHYHCVVQHEKMMIIKSITEDRTLHITFIAHFPSIGKPFHNANNPLTIGFLECSWFFICFTENKIYFKPL</sequence>
<dbReference type="SMART" id="SM00407">
    <property type="entry name" value="IGc1"/>
    <property type="match status" value="1"/>
</dbReference>
<dbReference type="Gene3D" id="3.30.500.10">
    <property type="entry name" value="MHC class I-like antigen recognition-like"/>
    <property type="match status" value="1"/>
</dbReference>
<dbReference type="InterPro" id="IPR013783">
    <property type="entry name" value="Ig-like_fold"/>
</dbReference>
<dbReference type="AlphaFoldDB" id="A0A3B4EFN7"/>
<protein>
    <recommendedName>
        <fullName evidence="2">Ig-like domain-containing protein</fullName>
    </recommendedName>
</protein>
<dbReference type="InterPro" id="IPR011162">
    <property type="entry name" value="MHC_I/II-like_Ag-recog"/>
</dbReference>
<name>A0A3B4EFN7_PYGNA</name>
<dbReference type="PROSITE" id="PS50835">
    <property type="entry name" value="IG_LIKE"/>
    <property type="match status" value="1"/>
</dbReference>
<dbReference type="STRING" id="42514.ENSPNAP00000034109"/>
<dbReference type="Pfam" id="PF00129">
    <property type="entry name" value="MHC_I"/>
    <property type="match status" value="1"/>
</dbReference>
<evidence type="ECO:0000256" key="1">
    <source>
        <dbReference type="ARBA" id="ARBA00023180"/>
    </source>
</evidence>
<dbReference type="Pfam" id="PF07654">
    <property type="entry name" value="C1-set"/>
    <property type="match status" value="1"/>
</dbReference>
<dbReference type="InterPro" id="IPR036179">
    <property type="entry name" value="Ig-like_dom_sf"/>
</dbReference>
<evidence type="ECO:0000259" key="2">
    <source>
        <dbReference type="PROSITE" id="PS50835"/>
    </source>
</evidence>
<dbReference type="InterPro" id="IPR037055">
    <property type="entry name" value="MHC_I-like_Ag-recog_sf"/>
</dbReference>
<dbReference type="GO" id="GO:0006955">
    <property type="term" value="P:immune response"/>
    <property type="evidence" value="ECO:0007669"/>
    <property type="project" value="TreeGrafter"/>
</dbReference>
<feature type="domain" description="Ig-like" evidence="2">
    <location>
        <begin position="109"/>
        <end position="196"/>
    </location>
</feature>
<dbReference type="Gene3D" id="2.60.40.10">
    <property type="entry name" value="Immunoglobulins"/>
    <property type="match status" value="1"/>
</dbReference>
<dbReference type="OMA" id="DMAYINT"/>
<reference evidence="3" key="3">
    <citation type="submission" date="2025-09" db="UniProtKB">
        <authorList>
            <consortium name="Ensembl"/>
        </authorList>
    </citation>
    <scope>IDENTIFICATION</scope>
</reference>
<dbReference type="Ensembl" id="ENSPNAT00000025560.2">
    <property type="protein sequence ID" value="ENSPNAP00000034109.2"/>
    <property type="gene ID" value="ENSPNAG00000023131.2"/>
</dbReference>
<dbReference type="Proteomes" id="UP001501920">
    <property type="component" value="Chromosome 23"/>
</dbReference>
<reference evidence="3" key="2">
    <citation type="submission" date="2025-08" db="UniProtKB">
        <authorList>
            <consortium name="Ensembl"/>
        </authorList>
    </citation>
    <scope>IDENTIFICATION</scope>
</reference>
<dbReference type="InterPro" id="IPR011161">
    <property type="entry name" value="MHC_I-like_Ag-recog"/>
</dbReference>
<dbReference type="GeneTree" id="ENSGT01120000271828"/>
<dbReference type="InterPro" id="IPR050208">
    <property type="entry name" value="MHC_class-I_related"/>
</dbReference>
<evidence type="ECO:0000313" key="4">
    <source>
        <dbReference type="Proteomes" id="UP001501920"/>
    </source>
</evidence>
<keyword evidence="4" id="KW-1185">Reference proteome</keyword>